<evidence type="ECO:0000313" key="3">
    <source>
        <dbReference type="Proteomes" id="UP000276254"/>
    </source>
</evidence>
<proteinExistence type="predicted"/>
<feature type="compositionally biased region" description="Polar residues" evidence="1">
    <location>
        <begin position="69"/>
        <end position="79"/>
    </location>
</feature>
<protein>
    <submittedName>
        <fullName evidence="2">DUF3761 domain-containing protein</fullName>
    </submittedName>
</protein>
<geneLocation type="plasmid" evidence="2">
    <name>unnamed1</name>
</geneLocation>
<accession>A0A494TE05</accession>
<reference evidence="2 3" key="1">
    <citation type="submission" date="2018-09" db="EMBL/GenBank/DDBJ databases">
        <title>Sphingomonas peninsula sp. nov., isolated from fildes peninsula, Antarctic soil.</title>
        <authorList>
            <person name="Yingchao G."/>
        </authorList>
    </citation>
    <scope>NUCLEOTIDE SEQUENCE [LARGE SCALE GENOMIC DNA]</scope>
    <source>
        <strain evidence="2 3">YZ-8</strain>
        <plasmid evidence="2 3">unnamed1</plasmid>
    </source>
</reference>
<sequence>MNYDCSKAGNANKAACKGVAAAPAPAARPSPRPTAAAPAPSAAPRAPTGQATAGRGPDGATAKCRDNTYSHSAHRSGTCSRHGGVAQFY</sequence>
<evidence type="ECO:0000256" key="1">
    <source>
        <dbReference type="SAM" id="MobiDB-lite"/>
    </source>
</evidence>
<gene>
    <name evidence="2" type="ORF">D3Y57_04505</name>
</gene>
<dbReference type="KEGG" id="spha:D3Y57_04505"/>
<dbReference type="InterPro" id="IPR022236">
    <property type="entry name" value="DUF3761"/>
</dbReference>
<evidence type="ECO:0000313" key="2">
    <source>
        <dbReference type="EMBL" id="AYJ85492.1"/>
    </source>
</evidence>
<name>A0A494TE05_SPHPE</name>
<dbReference type="EMBL" id="CP032828">
    <property type="protein sequence ID" value="AYJ85492.1"/>
    <property type="molecule type" value="Genomic_DNA"/>
</dbReference>
<keyword evidence="3" id="KW-1185">Reference proteome</keyword>
<feature type="compositionally biased region" description="Low complexity" evidence="1">
    <location>
        <begin position="33"/>
        <end position="48"/>
    </location>
</feature>
<dbReference type="Pfam" id="PF12587">
    <property type="entry name" value="DUF3761"/>
    <property type="match status" value="1"/>
</dbReference>
<feature type="region of interest" description="Disordered" evidence="1">
    <location>
        <begin position="16"/>
        <end position="89"/>
    </location>
</feature>
<feature type="compositionally biased region" description="Low complexity" evidence="1">
    <location>
        <begin position="16"/>
        <end position="25"/>
    </location>
</feature>
<keyword evidence="2" id="KW-0614">Plasmid</keyword>
<organism evidence="2 3">
    <name type="scientific">Sphingomonas paeninsulae</name>
    <dbReference type="NCBI Taxonomy" id="2319844"/>
    <lineage>
        <taxon>Bacteria</taxon>
        <taxon>Pseudomonadati</taxon>
        <taxon>Pseudomonadota</taxon>
        <taxon>Alphaproteobacteria</taxon>
        <taxon>Sphingomonadales</taxon>
        <taxon>Sphingomonadaceae</taxon>
        <taxon>Sphingomonas</taxon>
    </lineage>
</organism>
<dbReference type="Proteomes" id="UP000276254">
    <property type="component" value="Plasmid unnamed1"/>
</dbReference>
<dbReference type="OrthoDB" id="4751721at2"/>
<dbReference type="AlphaFoldDB" id="A0A494TE05"/>